<protein>
    <submittedName>
        <fullName evidence="1">Uncharacterized protein</fullName>
    </submittedName>
</protein>
<accession>A0A0S4JIJ3</accession>
<dbReference type="AlphaFoldDB" id="A0A0S4JIJ3"/>
<reference evidence="2" key="1">
    <citation type="submission" date="2015-09" db="EMBL/GenBank/DDBJ databases">
        <authorList>
            <consortium name="Pathogen Informatics"/>
        </authorList>
    </citation>
    <scope>NUCLEOTIDE SEQUENCE [LARGE SCALE GENOMIC DNA]</scope>
    <source>
        <strain evidence="2">Lake Konstanz</strain>
    </source>
</reference>
<dbReference type="Proteomes" id="UP000051952">
    <property type="component" value="Unassembled WGS sequence"/>
</dbReference>
<name>A0A0S4JIJ3_BODSA</name>
<dbReference type="EMBL" id="CYKH01001702">
    <property type="protein sequence ID" value="CUG89056.1"/>
    <property type="molecule type" value="Genomic_DNA"/>
</dbReference>
<organism evidence="1 2">
    <name type="scientific">Bodo saltans</name>
    <name type="common">Flagellated protozoan</name>
    <dbReference type="NCBI Taxonomy" id="75058"/>
    <lineage>
        <taxon>Eukaryota</taxon>
        <taxon>Discoba</taxon>
        <taxon>Euglenozoa</taxon>
        <taxon>Kinetoplastea</taxon>
        <taxon>Metakinetoplastina</taxon>
        <taxon>Eubodonida</taxon>
        <taxon>Bodonidae</taxon>
        <taxon>Bodo</taxon>
    </lineage>
</organism>
<sequence length="978" mass="101665">MLLFLTVASQPIEIPCNTDPSVVFSVQSNRDYTLTGCFPASVGVAPGVSIAPDATAVVGGVLVLRNVSLTVMGGGVLPLLTVSGSSVLMEGVTILLTGVRVGPHVYNRTQQQLSSMVSILFVSSPTMLLHKLVVSLEDCMIHITSMNNANAWQPSALLQIQAGPGPGTVEDISVAFRNCNMSLYLDGGQSGNARGSGFVSISLQNSSTISNLTAQFSNTSAILIGDISQVVVVNDVNPAMVNLLCGGLAANFSAENVTMTSFNTTLIVRQSVLAFALRNRTSPTVVSSPETVSVLSLLAFYQVKNVVFEALNCVIVVSCSCTVLCDAPSVSALNAGVAWFSGAYVVGGENTAVASDVSVLVARTSLELDAPCKTNIVTASFGALGGGSVVATVTNCKFSSINAGQNIGSQPRFAAIMAAYNNVLATNWTIQIQGVVFLNTQESGRCLGTLHSAVYFIGDIANIDVTLVNVTMVTAAVNGTAVLSTTIPGVALAMMTTTSALVSLQPAALTTGSDGTNVHITVTNCGIAAEHTPRLPTGASMFAIASLVCGVSVTISLSNSTVSLDDVHVERHFARLPASTTWFPANPVGFRVNISSVAQFIDVTAGVPAMLAPFMAIFTGGASAPVQHINVTVSLQGNCTVAYHSVVVAPLTTDRIAFIQFPNVVNQSKYSLHGTLYRSLLPTSDPVNVGFVFGSLAAATGSTQLVDSSVSVSDVVAPMANLLTAFNGKLQLLSSNKGLMIISFSNTTLQRSIVSINAPLLLAAYEYVIGAVDGSIVVVIPYIAGGNELGFRLLSSAMSIENCSFVGFTSLVEASALNVSLYNGPDHVVYLLHLGCNLWNDVAMPLSAVSTDAMVLRLVDYRRSACIAALTQSITSTETDNTEKNSAPRPHLHFSAIADISAATTSGAVAVYAAVLVPVAQARSVAGLQRAIATMRLSARCAASTANATYADPMFSQLEKKNSSSICCRTTACHRRDA</sequence>
<gene>
    <name evidence="1" type="ORF">BSAL_19065</name>
</gene>
<dbReference type="VEuPathDB" id="TriTrypDB:BSAL_19065"/>
<feature type="non-terminal residue" evidence="1">
    <location>
        <position position="978"/>
    </location>
</feature>
<evidence type="ECO:0000313" key="1">
    <source>
        <dbReference type="EMBL" id="CUG89056.1"/>
    </source>
</evidence>
<keyword evidence="2" id="KW-1185">Reference proteome</keyword>
<proteinExistence type="predicted"/>
<evidence type="ECO:0000313" key="2">
    <source>
        <dbReference type="Proteomes" id="UP000051952"/>
    </source>
</evidence>